<accession>A0A3R7NUA9</accession>
<dbReference type="GeneID" id="40324617"/>
<evidence type="ECO:0000313" key="2">
    <source>
        <dbReference type="Proteomes" id="UP000283634"/>
    </source>
</evidence>
<proteinExistence type="predicted"/>
<dbReference type="RefSeq" id="XP_029242413.1">
    <property type="nucleotide sequence ID" value="XM_029377754.1"/>
</dbReference>
<reference evidence="1 2" key="1">
    <citation type="journal article" date="2018" name="BMC Genomics">
        <title>Genomic comparison of Trypanosoma conorhini and Trypanosoma rangeli to Trypanosoma cruzi strains of high and low virulence.</title>
        <authorList>
            <person name="Bradwell K.R."/>
            <person name="Koparde V.N."/>
            <person name="Matveyev A.V."/>
            <person name="Serrano M.G."/>
            <person name="Alves J.M."/>
            <person name="Parikh H."/>
            <person name="Huang B."/>
            <person name="Lee V."/>
            <person name="Espinosa-Alvarez O."/>
            <person name="Ortiz P.A."/>
            <person name="Costa-Martins A.G."/>
            <person name="Teixeira M.M."/>
            <person name="Buck G.A."/>
        </authorList>
    </citation>
    <scope>NUCLEOTIDE SEQUENCE [LARGE SCALE GENOMIC DNA]</scope>
    <source>
        <strain evidence="1 2">AM80</strain>
    </source>
</reference>
<evidence type="ECO:0000313" key="1">
    <source>
        <dbReference type="EMBL" id="RNF11849.1"/>
    </source>
</evidence>
<protein>
    <submittedName>
        <fullName evidence="1">Uncharacterized protein</fullName>
    </submittedName>
</protein>
<sequence>MTASLNRKFDLLQKSGTCPPYLLDVLTLLVAHANETEVFKQELRSAPFENATPPICSNRGAVAAIPPQRELAAQPEVNLAPKAAEAGDVLATERTLRSYAEDLKMINDIAMATSSKKLREMKTSTSTEMVAFRDRVVRDTWERTREELDSLRMGWLESMKEEVERAKK</sequence>
<dbReference type="Proteomes" id="UP000283634">
    <property type="component" value="Unassembled WGS sequence"/>
</dbReference>
<keyword evidence="2" id="KW-1185">Reference proteome</keyword>
<dbReference type="OrthoDB" id="265078at2759"/>
<organism evidence="1 2">
    <name type="scientific">Trypanosoma rangeli</name>
    <dbReference type="NCBI Taxonomy" id="5698"/>
    <lineage>
        <taxon>Eukaryota</taxon>
        <taxon>Discoba</taxon>
        <taxon>Euglenozoa</taxon>
        <taxon>Kinetoplastea</taxon>
        <taxon>Metakinetoplastina</taxon>
        <taxon>Trypanosomatida</taxon>
        <taxon>Trypanosomatidae</taxon>
        <taxon>Trypanosoma</taxon>
        <taxon>Herpetosoma</taxon>
    </lineage>
</organism>
<dbReference type="AlphaFoldDB" id="A0A3R7NUA9"/>
<gene>
    <name evidence="1" type="ORF">TraAM80_00684</name>
</gene>
<name>A0A3R7NUA9_TRYRA</name>
<comment type="caution">
    <text evidence="1">The sequence shown here is derived from an EMBL/GenBank/DDBJ whole genome shotgun (WGS) entry which is preliminary data.</text>
</comment>
<dbReference type="EMBL" id="MKGL01000012">
    <property type="protein sequence ID" value="RNF11849.1"/>
    <property type="molecule type" value="Genomic_DNA"/>
</dbReference>